<proteinExistence type="predicted"/>
<reference evidence="1 2" key="1">
    <citation type="submission" date="2024-01" db="EMBL/GenBank/DDBJ databases">
        <title>A telomere-to-telomere, gap-free genome of sweet tea (Lithocarpus litseifolius).</title>
        <authorList>
            <person name="Zhou J."/>
        </authorList>
    </citation>
    <scope>NUCLEOTIDE SEQUENCE [LARGE SCALE GENOMIC DNA]</scope>
    <source>
        <strain evidence="1">Zhou-2022a</strain>
        <tissue evidence="1">Leaf</tissue>
    </source>
</reference>
<gene>
    <name evidence="1" type="ORF">SO802_028506</name>
</gene>
<sequence length="106" mass="12383">MLGDMNRFVQELEDCEQSEAEIRKLKEDLDCRIHDQKLAVDIDNIPDEQCEKYGDNYHRPYRMAKSSPSSSKALVDLECFRLYFKGLVSEERVRGVTVITGYFRSL</sequence>
<comment type="caution">
    <text evidence="1">The sequence shown here is derived from an EMBL/GenBank/DDBJ whole genome shotgun (WGS) entry which is preliminary data.</text>
</comment>
<protein>
    <submittedName>
        <fullName evidence="1">Uncharacterized protein</fullName>
    </submittedName>
</protein>
<evidence type="ECO:0000313" key="1">
    <source>
        <dbReference type="EMBL" id="KAK9988267.1"/>
    </source>
</evidence>
<evidence type="ECO:0000313" key="2">
    <source>
        <dbReference type="Proteomes" id="UP001459277"/>
    </source>
</evidence>
<keyword evidence="2" id="KW-1185">Reference proteome</keyword>
<name>A0AAW2BSP9_9ROSI</name>
<dbReference type="AlphaFoldDB" id="A0AAW2BSP9"/>
<accession>A0AAW2BSP9</accession>
<organism evidence="1 2">
    <name type="scientific">Lithocarpus litseifolius</name>
    <dbReference type="NCBI Taxonomy" id="425828"/>
    <lineage>
        <taxon>Eukaryota</taxon>
        <taxon>Viridiplantae</taxon>
        <taxon>Streptophyta</taxon>
        <taxon>Embryophyta</taxon>
        <taxon>Tracheophyta</taxon>
        <taxon>Spermatophyta</taxon>
        <taxon>Magnoliopsida</taxon>
        <taxon>eudicotyledons</taxon>
        <taxon>Gunneridae</taxon>
        <taxon>Pentapetalae</taxon>
        <taxon>rosids</taxon>
        <taxon>fabids</taxon>
        <taxon>Fagales</taxon>
        <taxon>Fagaceae</taxon>
        <taxon>Lithocarpus</taxon>
    </lineage>
</organism>
<dbReference type="EMBL" id="JAZDWU010000010">
    <property type="protein sequence ID" value="KAK9988267.1"/>
    <property type="molecule type" value="Genomic_DNA"/>
</dbReference>
<dbReference type="Proteomes" id="UP001459277">
    <property type="component" value="Unassembled WGS sequence"/>
</dbReference>